<feature type="region of interest" description="Disordered" evidence="1">
    <location>
        <begin position="1"/>
        <end position="31"/>
    </location>
</feature>
<dbReference type="EMBL" id="BAABCQ010000136">
    <property type="protein sequence ID" value="GAA3999924.1"/>
    <property type="molecule type" value="Genomic_DNA"/>
</dbReference>
<evidence type="ECO:0000313" key="2">
    <source>
        <dbReference type="EMBL" id="GAA3999924.1"/>
    </source>
</evidence>
<evidence type="ECO:0000256" key="1">
    <source>
        <dbReference type="SAM" id="MobiDB-lite"/>
    </source>
</evidence>
<keyword evidence="3" id="KW-1185">Reference proteome</keyword>
<reference evidence="3" key="1">
    <citation type="journal article" date="2019" name="Int. J. Syst. Evol. Microbiol.">
        <title>The Global Catalogue of Microorganisms (GCM) 10K type strain sequencing project: providing services to taxonomists for standard genome sequencing and annotation.</title>
        <authorList>
            <consortium name="The Broad Institute Genomics Platform"/>
            <consortium name="The Broad Institute Genome Sequencing Center for Infectious Disease"/>
            <person name="Wu L."/>
            <person name="Ma J."/>
        </authorList>
    </citation>
    <scope>NUCLEOTIDE SEQUENCE [LARGE SCALE GENOMIC DNA]</scope>
    <source>
        <strain evidence="3">JCM 17027</strain>
    </source>
</reference>
<accession>A0ABP7RP53</accession>
<evidence type="ECO:0000313" key="3">
    <source>
        <dbReference type="Proteomes" id="UP001500034"/>
    </source>
</evidence>
<dbReference type="Proteomes" id="UP001500034">
    <property type="component" value="Unassembled WGS sequence"/>
</dbReference>
<sequence>MTVVDSGAVPSTRATAASDRPGAPLGTTAASARTAAARRVLAALTYLRG</sequence>
<comment type="caution">
    <text evidence="2">The sequence shown here is derived from an EMBL/GenBank/DDBJ whole genome shotgun (WGS) entry which is preliminary data.</text>
</comment>
<protein>
    <submittedName>
        <fullName evidence="2">Uncharacterized protein</fullName>
    </submittedName>
</protein>
<name>A0ABP7RP53_9ACTN</name>
<proteinExistence type="predicted"/>
<gene>
    <name evidence="2" type="ORF">GCM10022384_53640</name>
</gene>
<organism evidence="2 3">
    <name type="scientific">Streptomyces marokkonensis</name>
    <dbReference type="NCBI Taxonomy" id="324855"/>
    <lineage>
        <taxon>Bacteria</taxon>
        <taxon>Bacillati</taxon>
        <taxon>Actinomycetota</taxon>
        <taxon>Actinomycetes</taxon>
        <taxon>Kitasatosporales</taxon>
        <taxon>Streptomycetaceae</taxon>
        <taxon>Streptomyces</taxon>
    </lineage>
</organism>